<dbReference type="GO" id="GO:0004341">
    <property type="term" value="F:gluconolactonase activity"/>
    <property type="evidence" value="ECO:0007669"/>
    <property type="project" value="UniProtKB-EC"/>
</dbReference>
<evidence type="ECO:0000256" key="2">
    <source>
        <dbReference type="SAM" id="SignalP"/>
    </source>
</evidence>
<dbReference type="KEGG" id="lcre:Pla8534_39500"/>
<evidence type="ECO:0000259" key="3">
    <source>
        <dbReference type="Pfam" id="PF08450"/>
    </source>
</evidence>
<dbReference type="PANTHER" id="PTHR47572:SF4">
    <property type="entry name" value="LACTONASE DRP35"/>
    <property type="match status" value="1"/>
</dbReference>
<gene>
    <name evidence="4" type="primary">gnl_8</name>
    <name evidence="4" type="ORF">Pla8534_39500</name>
</gene>
<dbReference type="Gene3D" id="2.120.10.30">
    <property type="entry name" value="TolB, C-terminal domain"/>
    <property type="match status" value="1"/>
</dbReference>
<keyword evidence="5" id="KW-1185">Reference proteome</keyword>
<accession>A0A518DWB3</accession>
<sequence length="354" mass="38684" precursor="true">MRFFAGVGLLCFAVLAQAAEVPPPEGDAIVSPDSRLEPLFTRTAGIRGGLTEGPAVAPDGSIYFSDIPFGNDSGMILRFNPQTKQTTVFVANSGKSNGLVFDRQGKLVACEGADHGGRRIVRWDTRTKKRTVVADRFDGKRFNSPNDICLDKAGRIYFSDPRYVGDEERELTRRSVYRIDTDGTVMELTKDIAKPNGLAIAPDGKTLIVSDLDNGTDRIDPTKPRPPLGVQEIVAYPLDDQGLIAGPKRRLVDFGDQFGCDGMTVDRDGNIYLSVRDESLPGVMVINPEGKEIGYIPTGPANQRPTPEKPVVGLPSNVEFGLGEESNMLYITVDQGLVRIRLKTHGFHAQYEND</sequence>
<feature type="domain" description="SMP-30/Gluconolactonase/LRE-like region" evidence="3">
    <location>
        <begin position="50"/>
        <end position="306"/>
    </location>
</feature>
<evidence type="ECO:0000256" key="1">
    <source>
        <dbReference type="ARBA" id="ARBA00022801"/>
    </source>
</evidence>
<keyword evidence="1 4" id="KW-0378">Hydrolase</keyword>
<evidence type="ECO:0000313" key="5">
    <source>
        <dbReference type="Proteomes" id="UP000317648"/>
    </source>
</evidence>
<proteinExistence type="predicted"/>
<reference evidence="4 5" key="1">
    <citation type="submission" date="2019-02" db="EMBL/GenBank/DDBJ databases">
        <title>Deep-cultivation of Planctomycetes and their phenomic and genomic characterization uncovers novel biology.</title>
        <authorList>
            <person name="Wiegand S."/>
            <person name="Jogler M."/>
            <person name="Boedeker C."/>
            <person name="Pinto D."/>
            <person name="Vollmers J."/>
            <person name="Rivas-Marin E."/>
            <person name="Kohn T."/>
            <person name="Peeters S.H."/>
            <person name="Heuer A."/>
            <person name="Rast P."/>
            <person name="Oberbeckmann S."/>
            <person name="Bunk B."/>
            <person name="Jeske O."/>
            <person name="Meyerdierks A."/>
            <person name="Storesund J.E."/>
            <person name="Kallscheuer N."/>
            <person name="Luecker S."/>
            <person name="Lage O.M."/>
            <person name="Pohl T."/>
            <person name="Merkel B.J."/>
            <person name="Hornburger P."/>
            <person name="Mueller R.-W."/>
            <person name="Bruemmer F."/>
            <person name="Labrenz M."/>
            <person name="Spormann A.M."/>
            <person name="Op den Camp H."/>
            <person name="Overmann J."/>
            <person name="Amann R."/>
            <person name="Jetten M.S.M."/>
            <person name="Mascher T."/>
            <person name="Medema M.H."/>
            <person name="Devos D.P."/>
            <person name="Kaster A.-K."/>
            <person name="Ovreas L."/>
            <person name="Rohde M."/>
            <person name="Galperin M.Y."/>
            <person name="Jogler C."/>
        </authorList>
    </citation>
    <scope>NUCLEOTIDE SEQUENCE [LARGE SCALE GENOMIC DNA]</scope>
    <source>
        <strain evidence="4 5">Pla85_3_4</strain>
    </source>
</reference>
<evidence type="ECO:0000313" key="4">
    <source>
        <dbReference type="EMBL" id="QDU96131.1"/>
    </source>
</evidence>
<keyword evidence="2" id="KW-0732">Signal</keyword>
<dbReference type="Pfam" id="PF08450">
    <property type="entry name" value="SGL"/>
    <property type="match status" value="1"/>
</dbReference>
<organism evidence="4 5">
    <name type="scientific">Lignipirellula cremea</name>
    <dbReference type="NCBI Taxonomy" id="2528010"/>
    <lineage>
        <taxon>Bacteria</taxon>
        <taxon>Pseudomonadati</taxon>
        <taxon>Planctomycetota</taxon>
        <taxon>Planctomycetia</taxon>
        <taxon>Pirellulales</taxon>
        <taxon>Pirellulaceae</taxon>
        <taxon>Lignipirellula</taxon>
    </lineage>
</organism>
<dbReference type="InterPro" id="IPR011042">
    <property type="entry name" value="6-blade_b-propeller_TolB-like"/>
</dbReference>
<name>A0A518DWB3_9BACT</name>
<dbReference type="AlphaFoldDB" id="A0A518DWB3"/>
<dbReference type="InterPro" id="IPR013658">
    <property type="entry name" value="SGL"/>
</dbReference>
<dbReference type="EC" id="3.1.1.17" evidence="4"/>
<dbReference type="PANTHER" id="PTHR47572">
    <property type="entry name" value="LIPOPROTEIN-RELATED"/>
    <property type="match status" value="1"/>
</dbReference>
<dbReference type="RefSeq" id="WP_145054798.1">
    <property type="nucleotide sequence ID" value="NZ_CP036433.1"/>
</dbReference>
<dbReference type="SUPFAM" id="SSF63829">
    <property type="entry name" value="Calcium-dependent phosphotriesterase"/>
    <property type="match status" value="1"/>
</dbReference>
<protein>
    <submittedName>
        <fullName evidence="4">Gluconolactonase</fullName>
        <ecNumber evidence="4">3.1.1.17</ecNumber>
    </submittedName>
</protein>
<dbReference type="OrthoDB" id="272794at2"/>
<dbReference type="Proteomes" id="UP000317648">
    <property type="component" value="Chromosome"/>
</dbReference>
<dbReference type="InterPro" id="IPR051262">
    <property type="entry name" value="SMP-30/CGR1_Lactonase"/>
</dbReference>
<dbReference type="EMBL" id="CP036433">
    <property type="protein sequence ID" value="QDU96131.1"/>
    <property type="molecule type" value="Genomic_DNA"/>
</dbReference>
<feature type="signal peptide" evidence="2">
    <location>
        <begin position="1"/>
        <end position="18"/>
    </location>
</feature>
<feature type="chain" id="PRO_5021740058" evidence="2">
    <location>
        <begin position="19"/>
        <end position="354"/>
    </location>
</feature>